<dbReference type="STRING" id="1088818.A0A2I0B5M0"/>
<evidence type="ECO:0000256" key="8">
    <source>
        <dbReference type="RuleBase" id="RU003682"/>
    </source>
</evidence>
<dbReference type="OrthoDB" id="288590at2759"/>
<organism evidence="10 11">
    <name type="scientific">Apostasia shenzhenica</name>
    <dbReference type="NCBI Taxonomy" id="1088818"/>
    <lineage>
        <taxon>Eukaryota</taxon>
        <taxon>Viridiplantae</taxon>
        <taxon>Streptophyta</taxon>
        <taxon>Embryophyta</taxon>
        <taxon>Tracheophyta</taxon>
        <taxon>Spermatophyta</taxon>
        <taxon>Magnoliopsida</taxon>
        <taxon>Liliopsida</taxon>
        <taxon>Asparagales</taxon>
        <taxon>Orchidaceae</taxon>
        <taxon>Apostasioideae</taxon>
        <taxon>Apostasia</taxon>
    </lineage>
</organism>
<evidence type="ECO:0000256" key="7">
    <source>
        <dbReference type="ARBA" id="ARBA00076740"/>
    </source>
</evidence>
<dbReference type="Pfam" id="PF03171">
    <property type="entry name" value="2OG-FeII_Oxy"/>
    <property type="match status" value="1"/>
</dbReference>
<evidence type="ECO:0000256" key="5">
    <source>
        <dbReference type="ARBA" id="ARBA00054658"/>
    </source>
</evidence>
<dbReference type="InterPro" id="IPR044861">
    <property type="entry name" value="IPNS-like_FE2OG_OXY"/>
</dbReference>
<gene>
    <name evidence="10" type="primary">IDS3</name>
    <name evidence="10" type="ORF">AXF42_Ash007893</name>
</gene>
<dbReference type="Pfam" id="PF14226">
    <property type="entry name" value="DIOX_N"/>
    <property type="match status" value="1"/>
</dbReference>
<protein>
    <recommendedName>
        <fullName evidence="6">2-oxoglutarate-dependent dioxygenase DAO</fullName>
    </recommendedName>
    <alternativeName>
        <fullName evidence="7">Protein DIOXYGENASE FOR AUXIN OXIDATION</fullName>
    </alternativeName>
</protein>
<keyword evidence="10" id="KW-0223">Dioxygenase</keyword>
<dbReference type="GO" id="GO:0046872">
    <property type="term" value="F:metal ion binding"/>
    <property type="evidence" value="ECO:0007669"/>
    <property type="project" value="UniProtKB-KW"/>
</dbReference>
<dbReference type="GO" id="GO:0051213">
    <property type="term" value="F:dioxygenase activity"/>
    <property type="evidence" value="ECO:0007669"/>
    <property type="project" value="UniProtKB-KW"/>
</dbReference>
<keyword evidence="4 8" id="KW-0408">Iron</keyword>
<evidence type="ECO:0000313" key="10">
    <source>
        <dbReference type="EMBL" id="PKA63097.1"/>
    </source>
</evidence>
<keyword evidence="2 8" id="KW-0479">Metal-binding</keyword>
<evidence type="ECO:0000256" key="3">
    <source>
        <dbReference type="ARBA" id="ARBA00023002"/>
    </source>
</evidence>
<name>A0A2I0B5M0_9ASPA</name>
<dbReference type="AlphaFoldDB" id="A0A2I0B5M0"/>
<evidence type="ECO:0000256" key="6">
    <source>
        <dbReference type="ARBA" id="ARBA00074102"/>
    </source>
</evidence>
<dbReference type="FunFam" id="2.60.120.330:FF:000017">
    <property type="entry name" value="2-oxoglutarate-dependent dioxygenase DAO"/>
    <property type="match status" value="1"/>
</dbReference>
<dbReference type="Gene3D" id="2.60.120.330">
    <property type="entry name" value="B-lactam Antibiotic, Isopenicillin N Synthase, Chain"/>
    <property type="match status" value="1"/>
</dbReference>
<evidence type="ECO:0000259" key="9">
    <source>
        <dbReference type="PROSITE" id="PS51471"/>
    </source>
</evidence>
<evidence type="ECO:0000256" key="4">
    <source>
        <dbReference type="ARBA" id="ARBA00023004"/>
    </source>
</evidence>
<comment type="cofactor">
    <cofactor evidence="1">
        <name>L-ascorbate</name>
        <dbReference type="ChEBI" id="CHEBI:38290"/>
    </cofactor>
</comment>
<evidence type="ECO:0000256" key="1">
    <source>
        <dbReference type="ARBA" id="ARBA00001961"/>
    </source>
</evidence>
<comment type="function">
    <text evidence="5">2-oxoglutarate-dependent dioxygenase essential for auxin catabolism and maintenance of auxin homeostasis in reproductive organs. Catalyzes the irreversible oxidation of indole-3-acetic acid (IAA) to the biologically inactive 2-oxoindole-3-acetic acid (OxIAA).</text>
</comment>
<proteinExistence type="inferred from homology"/>
<dbReference type="PROSITE" id="PS51471">
    <property type="entry name" value="FE2OG_OXY"/>
    <property type="match status" value="1"/>
</dbReference>
<sequence>MSSLTFTEQTQQIPIVNLSELDPSLPGGDQWEAARAAVAAALRLHGCFDAIYAPLSPELRDSLFCHAVSELLALPLEVKLRNSSDEPFQGYIGQIPNMPYESLRVDSAPSPSAVEEFTQLMWPQGNPTFRNAVIAFTRPLQDLMKIVHRMILESFGVESLYESFQSSISHGLRLSEYGVPFDKETKIAMVSHIDPNLMTIVCQHEVEGLEVKTADGDWIKVVPSPNSVTVMIGQAFQVHIVGKFDVLDRAWTNGRLRAPVHRVKMTGDEGRFSALYGSRPNYNSIVQTPEEFINEENPRLYRPYNYTEYMKFRYSDEGKGHKDPFISFCGIGQETTA</sequence>
<reference evidence="10 11" key="1">
    <citation type="journal article" date="2017" name="Nature">
        <title>The Apostasia genome and the evolution of orchids.</title>
        <authorList>
            <person name="Zhang G.Q."/>
            <person name="Liu K.W."/>
            <person name="Li Z."/>
            <person name="Lohaus R."/>
            <person name="Hsiao Y.Y."/>
            <person name="Niu S.C."/>
            <person name="Wang J.Y."/>
            <person name="Lin Y.C."/>
            <person name="Xu Q."/>
            <person name="Chen L.J."/>
            <person name="Yoshida K."/>
            <person name="Fujiwara S."/>
            <person name="Wang Z.W."/>
            <person name="Zhang Y.Q."/>
            <person name="Mitsuda N."/>
            <person name="Wang M."/>
            <person name="Liu G.H."/>
            <person name="Pecoraro L."/>
            <person name="Huang H.X."/>
            <person name="Xiao X.J."/>
            <person name="Lin M."/>
            <person name="Wu X.Y."/>
            <person name="Wu W.L."/>
            <person name="Chen Y.Y."/>
            <person name="Chang S.B."/>
            <person name="Sakamoto S."/>
            <person name="Ohme-Takagi M."/>
            <person name="Yagi M."/>
            <person name="Zeng S.J."/>
            <person name="Shen C.Y."/>
            <person name="Yeh C.M."/>
            <person name="Luo Y.B."/>
            <person name="Tsai W.C."/>
            <person name="Van de Peer Y."/>
            <person name="Liu Z.J."/>
        </authorList>
    </citation>
    <scope>NUCLEOTIDE SEQUENCE [LARGE SCALE GENOMIC DNA]</scope>
    <source>
        <strain evidence="11">cv. Shenzhen</strain>
        <tissue evidence="10">Stem</tissue>
    </source>
</reference>
<dbReference type="InterPro" id="IPR026992">
    <property type="entry name" value="DIOX_N"/>
</dbReference>
<dbReference type="InterPro" id="IPR005123">
    <property type="entry name" value="Oxoglu/Fe-dep_dioxygenase_dom"/>
</dbReference>
<evidence type="ECO:0000313" key="11">
    <source>
        <dbReference type="Proteomes" id="UP000236161"/>
    </source>
</evidence>
<dbReference type="InterPro" id="IPR050231">
    <property type="entry name" value="Iron_ascorbate_oxido_reductase"/>
</dbReference>
<comment type="similarity">
    <text evidence="8">Belongs to the iron/ascorbate-dependent oxidoreductase family.</text>
</comment>
<dbReference type="EMBL" id="KZ451911">
    <property type="protein sequence ID" value="PKA63097.1"/>
    <property type="molecule type" value="Genomic_DNA"/>
</dbReference>
<feature type="domain" description="Fe2OG dioxygenase" evidence="9">
    <location>
        <begin position="168"/>
        <end position="282"/>
    </location>
</feature>
<accession>A0A2I0B5M0</accession>
<dbReference type="InterPro" id="IPR027443">
    <property type="entry name" value="IPNS-like_sf"/>
</dbReference>
<dbReference type="PANTHER" id="PTHR47990">
    <property type="entry name" value="2-OXOGLUTARATE (2OG) AND FE(II)-DEPENDENT OXYGENASE SUPERFAMILY PROTEIN-RELATED"/>
    <property type="match status" value="1"/>
</dbReference>
<keyword evidence="3 8" id="KW-0560">Oxidoreductase</keyword>
<dbReference type="Proteomes" id="UP000236161">
    <property type="component" value="Unassembled WGS sequence"/>
</dbReference>
<evidence type="ECO:0000256" key="2">
    <source>
        <dbReference type="ARBA" id="ARBA00022723"/>
    </source>
</evidence>
<dbReference type="SUPFAM" id="SSF51197">
    <property type="entry name" value="Clavaminate synthase-like"/>
    <property type="match status" value="1"/>
</dbReference>
<keyword evidence="11" id="KW-1185">Reference proteome</keyword>